<proteinExistence type="inferred from homology"/>
<evidence type="ECO:0000256" key="3">
    <source>
        <dbReference type="ARBA" id="ARBA00012814"/>
    </source>
</evidence>
<dbReference type="AlphaFoldDB" id="A0A0L6UCR7"/>
<keyword evidence="9" id="KW-0460">Magnesium</keyword>
<dbReference type="SUPFAM" id="SSF55681">
    <property type="entry name" value="Class II aaRS and biotin synthetases"/>
    <property type="match status" value="1"/>
</dbReference>
<evidence type="ECO:0000256" key="5">
    <source>
        <dbReference type="ARBA" id="ARBA00022598"/>
    </source>
</evidence>
<dbReference type="CDD" id="cd00496">
    <property type="entry name" value="PheRS_alpha_core"/>
    <property type="match status" value="1"/>
</dbReference>
<keyword evidence="4" id="KW-0963">Cytoplasm</keyword>
<keyword evidence="6" id="KW-0479">Metal-binding</keyword>
<evidence type="ECO:0000259" key="13">
    <source>
        <dbReference type="PROSITE" id="PS50862"/>
    </source>
</evidence>
<dbReference type="PANTHER" id="PTHR11538">
    <property type="entry name" value="PHENYLALANYL-TRNA SYNTHETASE"/>
    <property type="match status" value="1"/>
</dbReference>
<dbReference type="Pfam" id="PF18553">
    <property type="entry name" value="PheRS_DBD3"/>
    <property type="match status" value="1"/>
</dbReference>
<dbReference type="GO" id="GO:0006432">
    <property type="term" value="P:phenylalanyl-tRNA aminoacylation"/>
    <property type="evidence" value="ECO:0007669"/>
    <property type="project" value="InterPro"/>
</dbReference>
<dbReference type="GO" id="GO:0004826">
    <property type="term" value="F:phenylalanine-tRNA ligase activity"/>
    <property type="evidence" value="ECO:0007669"/>
    <property type="project" value="UniProtKB-EC"/>
</dbReference>
<accession>A0A0L6UCR7</accession>
<dbReference type="InterPro" id="IPR002319">
    <property type="entry name" value="Phenylalanyl-tRNA_Synthase"/>
</dbReference>
<keyword evidence="11" id="KW-0030">Aminoacyl-tRNA synthetase</keyword>
<dbReference type="InterPro" id="IPR006195">
    <property type="entry name" value="aa-tRNA-synth_II"/>
</dbReference>
<dbReference type="GO" id="GO:0046872">
    <property type="term" value="F:metal ion binding"/>
    <property type="evidence" value="ECO:0007669"/>
    <property type="project" value="UniProtKB-KW"/>
</dbReference>
<dbReference type="GO" id="GO:0009328">
    <property type="term" value="C:phenylalanine-tRNA ligase complex"/>
    <property type="evidence" value="ECO:0007669"/>
    <property type="project" value="TreeGrafter"/>
</dbReference>
<dbReference type="NCBIfam" id="NF003210">
    <property type="entry name" value="PRK04172.1"/>
    <property type="match status" value="1"/>
</dbReference>
<dbReference type="Proteomes" id="UP000037035">
    <property type="component" value="Unassembled WGS sequence"/>
</dbReference>
<protein>
    <recommendedName>
        <fullName evidence="3">phenylalanine--tRNA ligase</fullName>
        <ecNumber evidence="3">6.1.1.20</ecNumber>
    </recommendedName>
    <alternativeName>
        <fullName evidence="12">Phenylalanyl-tRNA synthetase alpha subunit</fullName>
    </alternativeName>
</protein>
<dbReference type="Pfam" id="PF01409">
    <property type="entry name" value="tRNA-synt_2d"/>
    <property type="match status" value="1"/>
</dbReference>
<dbReference type="EMBL" id="LAVV01012772">
    <property type="protein sequence ID" value="KNZ46339.1"/>
    <property type="molecule type" value="Genomic_DNA"/>
</dbReference>
<dbReference type="STRING" id="27349.A0A0L6UCR7"/>
<dbReference type="PROSITE" id="PS50862">
    <property type="entry name" value="AA_TRNA_LIGASE_II"/>
    <property type="match status" value="1"/>
</dbReference>
<dbReference type="Gene3D" id="1.10.10.2320">
    <property type="match status" value="1"/>
</dbReference>
<dbReference type="PANTHER" id="PTHR11538:SF40">
    <property type="entry name" value="PHENYLALANINE--TRNA LIGASE ALPHA SUBUNIT"/>
    <property type="match status" value="1"/>
</dbReference>
<comment type="subcellular location">
    <subcellularLocation>
        <location evidence="1">Cytoplasm</location>
    </subcellularLocation>
</comment>
<dbReference type="EC" id="6.1.1.20" evidence="3"/>
<evidence type="ECO:0000256" key="2">
    <source>
        <dbReference type="ARBA" id="ARBA00006703"/>
    </source>
</evidence>
<dbReference type="Gene3D" id="3.30.1370.240">
    <property type="match status" value="1"/>
</dbReference>
<comment type="caution">
    <text evidence="14">The sequence shown here is derived from an EMBL/GenBank/DDBJ whole genome shotgun (WGS) entry which is preliminary data.</text>
</comment>
<evidence type="ECO:0000313" key="14">
    <source>
        <dbReference type="EMBL" id="KNZ46339.1"/>
    </source>
</evidence>
<dbReference type="GO" id="GO:0005829">
    <property type="term" value="C:cytosol"/>
    <property type="evidence" value="ECO:0007669"/>
    <property type="project" value="TreeGrafter"/>
</dbReference>
<dbReference type="OrthoDB" id="238316at2759"/>
<keyword evidence="15" id="KW-1185">Reference proteome</keyword>
<dbReference type="Gene3D" id="3.30.930.10">
    <property type="entry name" value="Bira Bifunctional Protein, Domain 2"/>
    <property type="match status" value="1"/>
</dbReference>
<keyword evidence="5 14" id="KW-0436">Ligase</keyword>
<evidence type="ECO:0000256" key="6">
    <source>
        <dbReference type="ARBA" id="ARBA00022723"/>
    </source>
</evidence>
<gene>
    <name evidence="14" type="primary">pheS</name>
    <name evidence="14" type="ORF">VP01_734g5</name>
</gene>
<dbReference type="InterPro" id="IPR004529">
    <property type="entry name" value="Phe-tRNA-synth_IIc_asu"/>
</dbReference>
<dbReference type="InterPro" id="IPR040725">
    <property type="entry name" value="PheRS_DBD3"/>
</dbReference>
<evidence type="ECO:0000256" key="8">
    <source>
        <dbReference type="ARBA" id="ARBA00022840"/>
    </source>
</evidence>
<dbReference type="Gene3D" id="1.10.10.2330">
    <property type="match status" value="1"/>
</dbReference>
<reference evidence="14 15" key="1">
    <citation type="submission" date="2015-08" db="EMBL/GenBank/DDBJ databases">
        <title>Next Generation Sequencing and Analysis of the Genome of Puccinia sorghi L Schw, the Causal Agent of Maize Common Rust.</title>
        <authorList>
            <person name="Rochi L."/>
            <person name="Burguener G."/>
            <person name="Darino M."/>
            <person name="Turjanski A."/>
            <person name="Kreff E."/>
            <person name="Dieguez M.J."/>
            <person name="Sacco F."/>
        </authorList>
    </citation>
    <scope>NUCLEOTIDE SEQUENCE [LARGE SCALE GENOMIC DNA]</scope>
    <source>
        <strain evidence="14 15">RO10H11247</strain>
    </source>
</reference>
<dbReference type="VEuPathDB" id="FungiDB:VP01_734g5"/>
<comment type="similarity">
    <text evidence="2">Belongs to the class-II aminoacyl-tRNA synthetase family. Phe-tRNA synthetase alpha subunit type 2 subfamily.</text>
</comment>
<dbReference type="GO" id="GO:0000049">
    <property type="term" value="F:tRNA binding"/>
    <property type="evidence" value="ECO:0007669"/>
    <property type="project" value="InterPro"/>
</dbReference>
<name>A0A0L6UCR7_9BASI</name>
<evidence type="ECO:0000256" key="12">
    <source>
        <dbReference type="ARBA" id="ARBA00030612"/>
    </source>
</evidence>
<evidence type="ECO:0000256" key="9">
    <source>
        <dbReference type="ARBA" id="ARBA00022842"/>
    </source>
</evidence>
<dbReference type="InterPro" id="IPR045864">
    <property type="entry name" value="aa-tRNA-synth_II/BPL/LPL"/>
</dbReference>
<evidence type="ECO:0000256" key="10">
    <source>
        <dbReference type="ARBA" id="ARBA00022917"/>
    </source>
</evidence>
<dbReference type="NCBIfam" id="TIGR00468">
    <property type="entry name" value="pheS"/>
    <property type="match status" value="1"/>
</dbReference>
<keyword evidence="8" id="KW-0067">ATP-binding</keyword>
<feature type="domain" description="Aminoacyl-transfer RNA synthetases class-II family profile" evidence="13">
    <location>
        <begin position="235"/>
        <end position="506"/>
    </location>
</feature>
<evidence type="ECO:0000256" key="4">
    <source>
        <dbReference type="ARBA" id="ARBA00022490"/>
    </source>
</evidence>
<dbReference type="GO" id="GO:0005524">
    <property type="term" value="F:ATP binding"/>
    <property type="evidence" value="ECO:0007669"/>
    <property type="project" value="UniProtKB-KW"/>
</dbReference>
<organism evidence="14 15">
    <name type="scientific">Puccinia sorghi</name>
    <dbReference type="NCBI Taxonomy" id="27349"/>
    <lineage>
        <taxon>Eukaryota</taxon>
        <taxon>Fungi</taxon>
        <taxon>Dikarya</taxon>
        <taxon>Basidiomycota</taxon>
        <taxon>Pucciniomycotina</taxon>
        <taxon>Pucciniomycetes</taxon>
        <taxon>Pucciniales</taxon>
        <taxon>Pucciniaceae</taxon>
        <taxon>Puccinia</taxon>
    </lineage>
</organism>
<evidence type="ECO:0000256" key="1">
    <source>
        <dbReference type="ARBA" id="ARBA00004496"/>
    </source>
</evidence>
<keyword evidence="7" id="KW-0547">Nucleotide-binding</keyword>
<evidence type="ECO:0000313" key="15">
    <source>
        <dbReference type="Proteomes" id="UP000037035"/>
    </source>
</evidence>
<evidence type="ECO:0000256" key="7">
    <source>
        <dbReference type="ARBA" id="ARBA00022741"/>
    </source>
</evidence>
<evidence type="ECO:0000256" key="11">
    <source>
        <dbReference type="ARBA" id="ARBA00023146"/>
    </source>
</evidence>
<dbReference type="FunFam" id="1.10.10.2330:FF:000002">
    <property type="entry name" value="Phenylalanyl-tRNA synthetase alpha chain"/>
    <property type="match status" value="1"/>
</dbReference>
<keyword evidence="10" id="KW-0648">Protein biosynthesis</keyword>
<sequence>MTTFDTDDIQQHVLSVLDSAPIPDTRKLSYPNGLEADVESSSSEYQLSIKSALDSLVGKEMVVYQTHNIENHVLTAEGQAVAQSGSHEYRVWEALGDDGLLMRELQAALGEESAKIGQGKAFRNKWIKKRSDGGFIRATKLDLISIEQTGSLPTDDPKGSGLADYRKRKLCEKRKYVYFSVEKGPKFSTTIERPETDLTVELLASGRWKTATFKPYNFNAEGVPPNAGALHPLMKVREEFRNIFFEMGFTEMPTDKYIETSFWCFDSLFVPQQHPARESQDTFYLKDPVASTDFPADYYEKVKEIHESGGYGSIGYRAPFQKSETAKLVLRTHTTSVSANMLYQIAQECQKNQEDFKPSKLFSIDRVFRNEAVDATHLAEFHQVEGVVADKNITLGDLIGFMEVFFAKMGIHDIRVKPTYNPYTEPSMEIYSWHSGLNKWVEIGNSGLFRPEMLEPMGLPPDVRVLGWGLSLERPTMIKIGIGLIWQISLDHLQCGGDSLLQGQTPALTASLLEGK</sequence>